<keyword evidence="7" id="KW-1185">Reference proteome</keyword>
<dbReference type="PROSITE" id="PS50850">
    <property type="entry name" value="MFS"/>
    <property type="match status" value="1"/>
</dbReference>
<feature type="transmembrane region" description="Helical" evidence="4">
    <location>
        <begin position="88"/>
        <end position="106"/>
    </location>
</feature>
<dbReference type="InterPro" id="IPR036259">
    <property type="entry name" value="MFS_trans_sf"/>
</dbReference>
<name>A0A844ZSX5_9SPHN</name>
<feature type="transmembrane region" description="Helical" evidence="4">
    <location>
        <begin position="21"/>
        <end position="46"/>
    </location>
</feature>
<organism evidence="6 7">
    <name type="scientific">Pontixanthobacter aquaemixtae</name>
    <dbReference type="NCBI Taxonomy" id="1958940"/>
    <lineage>
        <taxon>Bacteria</taxon>
        <taxon>Pseudomonadati</taxon>
        <taxon>Pseudomonadota</taxon>
        <taxon>Alphaproteobacteria</taxon>
        <taxon>Sphingomonadales</taxon>
        <taxon>Erythrobacteraceae</taxon>
        <taxon>Pontixanthobacter</taxon>
    </lineage>
</organism>
<evidence type="ECO:0000313" key="6">
    <source>
        <dbReference type="EMBL" id="MXO89907.1"/>
    </source>
</evidence>
<dbReference type="InterPro" id="IPR050327">
    <property type="entry name" value="Proton-linked_MCT"/>
</dbReference>
<sequence length="413" mass="43786">MEETAQGNPVFDKEEWRRYGLILIPCVLGMMLVALYVYTLGVVIAPLEEEFGWTRSEISAASLVTSTALLFLAPFGGRAVDRYGPRKIALIGVPAFSGAIAMLSLANSNILSWYALYLLLSFATVLVYPTVWTAAIAMRFVKNRGMALAITLSGTGLTSAIVPRVAAGLLEEFGWRGVYVGLGILCFVVVYPFVFALFDKTSPEDKKEASKAATETVSGAPPKELFRCKFNKLALAAFTYSAAVTMLAVNTVPVLMADGFELIRAAEIAGLIGVGTICGRLLGGLLLDRMDARYVAILCGLGAIIAVSILLAFDQSALAASAACFSLGVAGGAEYDACAYLATRHFDKRNFGTLFGLISGLTGFGAGVSPIVANAVYDITGSYDPVLWGLVPALAVASMLFLSIGRYPDAPER</sequence>
<feature type="transmembrane region" description="Helical" evidence="4">
    <location>
        <begin position="233"/>
        <end position="256"/>
    </location>
</feature>
<dbReference type="OrthoDB" id="9796632at2"/>
<protein>
    <submittedName>
        <fullName evidence="6">MFS transporter</fullName>
    </submittedName>
</protein>
<dbReference type="PANTHER" id="PTHR11360:SF290">
    <property type="entry name" value="MONOCARBOXYLATE MFS PERMEASE"/>
    <property type="match status" value="1"/>
</dbReference>
<reference evidence="6 7" key="1">
    <citation type="submission" date="2019-12" db="EMBL/GenBank/DDBJ databases">
        <title>Genomic-based taxomic classification of the family Erythrobacteraceae.</title>
        <authorList>
            <person name="Xu L."/>
        </authorList>
    </citation>
    <scope>NUCLEOTIDE SEQUENCE [LARGE SCALE GENOMIC DNA]</scope>
    <source>
        <strain evidence="6 7">KCTC 52763</strain>
    </source>
</reference>
<dbReference type="PANTHER" id="PTHR11360">
    <property type="entry name" value="MONOCARBOXYLATE TRANSPORTER"/>
    <property type="match status" value="1"/>
</dbReference>
<evidence type="ECO:0000256" key="4">
    <source>
        <dbReference type="SAM" id="Phobius"/>
    </source>
</evidence>
<accession>A0A844ZSX5</accession>
<feature type="transmembrane region" description="Helical" evidence="4">
    <location>
        <begin position="354"/>
        <end position="373"/>
    </location>
</feature>
<feature type="transmembrane region" description="Helical" evidence="4">
    <location>
        <begin position="294"/>
        <end position="313"/>
    </location>
</feature>
<dbReference type="AlphaFoldDB" id="A0A844ZSX5"/>
<dbReference type="SUPFAM" id="SSF103473">
    <property type="entry name" value="MFS general substrate transporter"/>
    <property type="match status" value="1"/>
</dbReference>
<dbReference type="CDD" id="cd17355">
    <property type="entry name" value="MFS_YcxA_like"/>
    <property type="match status" value="1"/>
</dbReference>
<feature type="transmembrane region" description="Helical" evidence="4">
    <location>
        <begin position="268"/>
        <end position="287"/>
    </location>
</feature>
<dbReference type="Gene3D" id="1.20.1250.20">
    <property type="entry name" value="MFS general substrate transporter like domains"/>
    <property type="match status" value="2"/>
</dbReference>
<feature type="transmembrane region" description="Helical" evidence="4">
    <location>
        <begin position="178"/>
        <end position="198"/>
    </location>
</feature>
<feature type="domain" description="Major facilitator superfamily (MFS) profile" evidence="5">
    <location>
        <begin position="22"/>
        <end position="410"/>
    </location>
</feature>
<evidence type="ECO:0000259" key="5">
    <source>
        <dbReference type="PROSITE" id="PS50850"/>
    </source>
</evidence>
<gene>
    <name evidence="6" type="ORF">GRI41_03660</name>
</gene>
<feature type="transmembrane region" description="Helical" evidence="4">
    <location>
        <begin position="58"/>
        <end position="76"/>
    </location>
</feature>
<keyword evidence="3 4" id="KW-0472">Membrane</keyword>
<evidence type="ECO:0000256" key="3">
    <source>
        <dbReference type="ARBA" id="ARBA00023136"/>
    </source>
</evidence>
<feature type="transmembrane region" description="Helical" evidence="4">
    <location>
        <begin position="147"/>
        <end position="166"/>
    </location>
</feature>
<dbReference type="EMBL" id="WTYX01000001">
    <property type="protein sequence ID" value="MXO89907.1"/>
    <property type="molecule type" value="Genomic_DNA"/>
</dbReference>
<dbReference type="Proteomes" id="UP000442714">
    <property type="component" value="Unassembled WGS sequence"/>
</dbReference>
<dbReference type="InterPro" id="IPR020846">
    <property type="entry name" value="MFS_dom"/>
</dbReference>
<evidence type="ECO:0000256" key="1">
    <source>
        <dbReference type="ARBA" id="ARBA00022692"/>
    </source>
</evidence>
<feature type="transmembrane region" description="Helical" evidence="4">
    <location>
        <begin position="112"/>
        <end position="135"/>
    </location>
</feature>
<evidence type="ECO:0000313" key="7">
    <source>
        <dbReference type="Proteomes" id="UP000442714"/>
    </source>
</evidence>
<dbReference type="RefSeq" id="WP_160603416.1">
    <property type="nucleotide sequence ID" value="NZ_WTYX01000001.1"/>
</dbReference>
<proteinExistence type="predicted"/>
<feature type="transmembrane region" description="Helical" evidence="4">
    <location>
        <begin position="319"/>
        <end position="342"/>
    </location>
</feature>
<dbReference type="InterPro" id="IPR011701">
    <property type="entry name" value="MFS"/>
</dbReference>
<keyword evidence="2 4" id="KW-1133">Transmembrane helix</keyword>
<feature type="transmembrane region" description="Helical" evidence="4">
    <location>
        <begin position="385"/>
        <end position="404"/>
    </location>
</feature>
<dbReference type="Pfam" id="PF07690">
    <property type="entry name" value="MFS_1"/>
    <property type="match status" value="1"/>
</dbReference>
<comment type="caution">
    <text evidence="6">The sequence shown here is derived from an EMBL/GenBank/DDBJ whole genome shotgun (WGS) entry which is preliminary data.</text>
</comment>
<evidence type="ECO:0000256" key="2">
    <source>
        <dbReference type="ARBA" id="ARBA00022989"/>
    </source>
</evidence>
<dbReference type="GO" id="GO:0022857">
    <property type="term" value="F:transmembrane transporter activity"/>
    <property type="evidence" value="ECO:0007669"/>
    <property type="project" value="InterPro"/>
</dbReference>
<keyword evidence="1 4" id="KW-0812">Transmembrane</keyword>